<protein>
    <submittedName>
        <fullName evidence="7">Conserved archaeal protein</fullName>
    </submittedName>
</protein>
<evidence type="ECO:0000256" key="1">
    <source>
        <dbReference type="ARBA" id="ARBA00004651"/>
    </source>
</evidence>
<feature type="transmembrane region" description="Helical" evidence="6">
    <location>
        <begin position="85"/>
        <end position="108"/>
    </location>
</feature>
<feature type="transmembrane region" description="Helical" evidence="6">
    <location>
        <begin position="195"/>
        <end position="216"/>
    </location>
</feature>
<keyword evidence="8" id="KW-1185">Reference proteome</keyword>
<organism evidence="7 8">
    <name type="scientific">Hyperthermus butylicus (strain DSM 5456 / JCM 9403 / PLM1-5)</name>
    <dbReference type="NCBI Taxonomy" id="415426"/>
    <lineage>
        <taxon>Archaea</taxon>
        <taxon>Thermoproteota</taxon>
        <taxon>Thermoprotei</taxon>
        <taxon>Desulfurococcales</taxon>
        <taxon>Pyrodictiaceae</taxon>
        <taxon>Hyperthermus</taxon>
    </lineage>
</organism>
<dbReference type="EnsemblBacteria" id="ABM80625">
    <property type="protein sequence ID" value="ABM80625"/>
    <property type="gene ID" value="Hbut_0772"/>
</dbReference>
<sequence>MQPRSAVTGRELRSIVITTLLVTPSGALSPGLLSASAIAVGVYLGAVGGLVVALGHMVFELPYVGLLVYWAERFNRVLRKLEKPLALLTLAAAAYFAAGLFETAAGLLWGTGDTSYGVSVGSTPTQAFVAGIVFTGGNPYFLAWWLTIGLPLVRGAASLGARGFAAMYLSHVWIDYAWLVLLAAAGGGLAGIPSLYAALLVALTLLLIVFAVDVALRAFTGKKLLPF</sequence>
<feature type="transmembrane region" description="Helical" evidence="6">
    <location>
        <begin position="165"/>
        <end position="189"/>
    </location>
</feature>
<keyword evidence="4 6" id="KW-1133">Transmembrane helix</keyword>
<comment type="subcellular location">
    <subcellularLocation>
        <location evidence="1">Cell membrane</location>
        <topology evidence="1">Multi-pass membrane protein</topology>
    </subcellularLocation>
</comment>
<evidence type="ECO:0000256" key="4">
    <source>
        <dbReference type="ARBA" id="ARBA00022989"/>
    </source>
</evidence>
<name>A2BKW4_HYPBU</name>
<reference evidence="7 8" key="1">
    <citation type="journal article" date="2007" name="Archaea">
        <title>The genome of Hyperthermus butylicus: a sulfur-reducing, peptide fermenting, neutrophilic Crenarchaeote growing up to 108 degrees C.</title>
        <authorList>
            <person name="Brugger K."/>
            <person name="Chen L."/>
            <person name="Stark M."/>
            <person name="Zibat A."/>
            <person name="Redder P."/>
            <person name="Ruepp A."/>
            <person name="Awayez M."/>
            <person name="She Q."/>
            <person name="Garrett R.A."/>
            <person name="Klenk H.P."/>
        </authorList>
    </citation>
    <scope>NUCLEOTIDE SEQUENCE [LARGE SCALE GENOMIC DNA]</scope>
    <source>
        <strain evidence="8">DSM 5456 / JCM 9403 / PLM1-5</strain>
    </source>
</reference>
<dbReference type="GO" id="GO:0005886">
    <property type="term" value="C:plasma membrane"/>
    <property type="evidence" value="ECO:0007669"/>
    <property type="project" value="UniProtKB-SubCell"/>
</dbReference>
<dbReference type="HOGENOM" id="CLU_104651_0_0_2"/>
<dbReference type="EMBL" id="CP000493">
    <property type="protein sequence ID" value="ABM80625.1"/>
    <property type="molecule type" value="Genomic_DNA"/>
</dbReference>
<dbReference type="RefSeq" id="WP_011821943.1">
    <property type="nucleotide sequence ID" value="NC_008818.1"/>
</dbReference>
<evidence type="ECO:0000256" key="3">
    <source>
        <dbReference type="ARBA" id="ARBA00022692"/>
    </source>
</evidence>
<evidence type="ECO:0000313" key="8">
    <source>
        <dbReference type="Proteomes" id="UP000002593"/>
    </source>
</evidence>
<dbReference type="STRING" id="415426.Hbut_0772"/>
<feature type="transmembrane region" description="Helical" evidence="6">
    <location>
        <begin position="128"/>
        <end position="153"/>
    </location>
</feature>
<evidence type="ECO:0000313" key="7">
    <source>
        <dbReference type="EMBL" id="ABM80625.1"/>
    </source>
</evidence>
<dbReference type="GO" id="GO:0006865">
    <property type="term" value="P:amino acid transport"/>
    <property type="evidence" value="ECO:0007669"/>
    <property type="project" value="InterPro"/>
</dbReference>
<evidence type="ECO:0000256" key="5">
    <source>
        <dbReference type="ARBA" id="ARBA00023136"/>
    </source>
</evidence>
<dbReference type="PANTHER" id="PTHR38825:SF1">
    <property type="entry name" value="TRANSPORTER, LYSE FAMILY"/>
    <property type="match status" value="1"/>
</dbReference>
<dbReference type="eggNOG" id="arCOG01947">
    <property type="taxonomic scope" value="Archaea"/>
</dbReference>
<proteinExistence type="predicted"/>
<keyword evidence="5 6" id="KW-0472">Membrane</keyword>
<gene>
    <name evidence="7" type="ordered locus">Hbut_0772</name>
</gene>
<feature type="transmembrane region" description="Helical" evidence="6">
    <location>
        <begin position="38"/>
        <end position="64"/>
    </location>
</feature>
<keyword evidence="3 6" id="KW-0812">Transmembrane</keyword>
<dbReference type="GeneID" id="4782281"/>
<dbReference type="PANTHER" id="PTHR38825">
    <property type="entry name" value="LYSINE EXPORTER PROTEIN (LYSE/YGGA)"/>
    <property type="match status" value="1"/>
</dbReference>
<dbReference type="Proteomes" id="UP000002593">
    <property type="component" value="Chromosome"/>
</dbReference>
<keyword evidence="2" id="KW-1003">Cell membrane</keyword>
<dbReference type="KEGG" id="hbu:Hbut_0772"/>
<dbReference type="InterPro" id="IPR001123">
    <property type="entry name" value="LeuE-type"/>
</dbReference>
<dbReference type="OrthoDB" id="121309at2157"/>
<dbReference type="Pfam" id="PF01810">
    <property type="entry name" value="LysE"/>
    <property type="match status" value="1"/>
</dbReference>
<accession>A2BKW4</accession>
<dbReference type="AlphaFoldDB" id="A2BKW4"/>
<feature type="transmembrane region" description="Helical" evidence="6">
    <location>
        <begin position="12"/>
        <end position="32"/>
    </location>
</feature>
<evidence type="ECO:0000256" key="2">
    <source>
        <dbReference type="ARBA" id="ARBA00022475"/>
    </source>
</evidence>
<evidence type="ECO:0000256" key="6">
    <source>
        <dbReference type="SAM" id="Phobius"/>
    </source>
</evidence>